<keyword evidence="1" id="KW-0472">Membrane</keyword>
<evidence type="ECO:0000313" key="3">
    <source>
        <dbReference type="Proteomes" id="UP000515570"/>
    </source>
</evidence>
<reference evidence="2 3" key="1">
    <citation type="submission" date="2020-07" db="EMBL/GenBank/DDBJ databases">
        <title>non toxigenic Corynebacterium sp. nov from a clinical source.</title>
        <authorList>
            <person name="Bernier A.-M."/>
            <person name="Bernard K."/>
        </authorList>
    </citation>
    <scope>NUCLEOTIDE SEQUENCE [LARGE SCALE GENOMIC DNA]</scope>
    <source>
        <strain evidence="3">NML 93-0612</strain>
    </source>
</reference>
<keyword evidence="3" id="KW-1185">Reference proteome</keyword>
<keyword evidence="1" id="KW-1133">Transmembrane helix</keyword>
<proteinExistence type="predicted"/>
<dbReference type="AlphaFoldDB" id="A0A7G5FI82"/>
<dbReference type="EMBL" id="CP059833">
    <property type="protein sequence ID" value="QMV86323.1"/>
    <property type="molecule type" value="Genomic_DNA"/>
</dbReference>
<evidence type="ECO:0000256" key="1">
    <source>
        <dbReference type="SAM" id="Phobius"/>
    </source>
</evidence>
<dbReference type="Proteomes" id="UP000515570">
    <property type="component" value="Chromosome"/>
</dbReference>
<dbReference type="RefSeq" id="WP_182387132.1">
    <property type="nucleotide sequence ID" value="NZ_CP059833.1"/>
</dbReference>
<evidence type="ECO:0008006" key="4">
    <source>
        <dbReference type="Google" id="ProtNLM"/>
    </source>
</evidence>
<organism evidence="2 3">
    <name type="scientific">Corynebacterium hindlerae</name>
    <dbReference type="NCBI Taxonomy" id="699041"/>
    <lineage>
        <taxon>Bacteria</taxon>
        <taxon>Bacillati</taxon>
        <taxon>Actinomycetota</taxon>
        <taxon>Actinomycetes</taxon>
        <taxon>Mycobacteriales</taxon>
        <taxon>Corynebacteriaceae</taxon>
        <taxon>Corynebacterium</taxon>
    </lineage>
</organism>
<sequence length="130" mass="13747">MHLTIVAVPVIALLAILAAVRPTWYLKNKWLTTGLAALAVVSTAVTNSTGEALMVLKGASEENPGIYADHALYAKGVIISAGALLGLFLLQHFLAIKTGRMHMIIQVLLVIVAIISTVATGYEGAALVWR</sequence>
<name>A0A7G5FI82_9CORY</name>
<feature type="transmembrane region" description="Helical" evidence="1">
    <location>
        <begin position="107"/>
        <end position="129"/>
    </location>
</feature>
<evidence type="ECO:0000313" key="2">
    <source>
        <dbReference type="EMBL" id="QMV86323.1"/>
    </source>
</evidence>
<protein>
    <recommendedName>
        <fullName evidence="4">DUF2231 domain-containing protein</fullName>
    </recommendedName>
</protein>
<keyword evidence="1" id="KW-0812">Transmembrane</keyword>
<gene>
    <name evidence="2" type="ORF">HW450_06375</name>
</gene>
<feature type="transmembrane region" description="Helical" evidence="1">
    <location>
        <begin position="72"/>
        <end position="95"/>
    </location>
</feature>
<accession>A0A7G5FI82</accession>